<feature type="compositionally biased region" description="Low complexity" evidence="1">
    <location>
        <begin position="20"/>
        <end position="29"/>
    </location>
</feature>
<protein>
    <submittedName>
        <fullName evidence="2">Uncharacterized protein</fullName>
    </submittedName>
</protein>
<feature type="region of interest" description="Disordered" evidence="1">
    <location>
        <begin position="1"/>
        <end position="55"/>
    </location>
</feature>
<evidence type="ECO:0000313" key="2">
    <source>
        <dbReference type="EMBL" id="KYN20523.1"/>
    </source>
</evidence>
<dbReference type="Proteomes" id="UP000078492">
    <property type="component" value="Unassembled WGS sequence"/>
</dbReference>
<dbReference type="EMBL" id="KQ979602">
    <property type="protein sequence ID" value="KYN20523.1"/>
    <property type="molecule type" value="Genomic_DNA"/>
</dbReference>
<gene>
    <name evidence="2" type="ORF">ALC57_07122</name>
</gene>
<feature type="compositionally biased region" description="Basic residues" evidence="1">
    <location>
        <begin position="1"/>
        <end position="11"/>
    </location>
</feature>
<keyword evidence="3" id="KW-1185">Reference proteome</keyword>
<evidence type="ECO:0000313" key="3">
    <source>
        <dbReference type="Proteomes" id="UP000078492"/>
    </source>
</evidence>
<evidence type="ECO:0000256" key="1">
    <source>
        <dbReference type="SAM" id="MobiDB-lite"/>
    </source>
</evidence>
<feature type="compositionally biased region" description="Basic and acidic residues" evidence="1">
    <location>
        <begin position="30"/>
        <end position="44"/>
    </location>
</feature>
<sequence>MYVFTSKKKRYDRPLSITRNTNNSNVNESCNEKGEEKKRKENAIGERGPSASTTR</sequence>
<reference evidence="2 3" key="1">
    <citation type="submission" date="2015-09" db="EMBL/GenBank/DDBJ databases">
        <title>Trachymyrmex cornetzi WGS genome.</title>
        <authorList>
            <person name="Nygaard S."/>
            <person name="Hu H."/>
            <person name="Boomsma J."/>
            <person name="Zhang G."/>
        </authorList>
    </citation>
    <scope>NUCLEOTIDE SEQUENCE [LARGE SCALE GENOMIC DNA]</scope>
    <source>
        <strain evidence="2">Tcor2-1</strain>
        <tissue evidence="2">Whole body</tissue>
    </source>
</reference>
<proteinExistence type="predicted"/>
<dbReference type="AlphaFoldDB" id="A0A151J802"/>
<name>A0A151J802_9HYME</name>
<accession>A0A151J802</accession>
<organism evidence="2 3">
    <name type="scientific">Trachymyrmex cornetzi</name>
    <dbReference type="NCBI Taxonomy" id="471704"/>
    <lineage>
        <taxon>Eukaryota</taxon>
        <taxon>Metazoa</taxon>
        <taxon>Ecdysozoa</taxon>
        <taxon>Arthropoda</taxon>
        <taxon>Hexapoda</taxon>
        <taxon>Insecta</taxon>
        <taxon>Pterygota</taxon>
        <taxon>Neoptera</taxon>
        <taxon>Endopterygota</taxon>
        <taxon>Hymenoptera</taxon>
        <taxon>Apocrita</taxon>
        <taxon>Aculeata</taxon>
        <taxon>Formicoidea</taxon>
        <taxon>Formicidae</taxon>
        <taxon>Myrmicinae</taxon>
        <taxon>Trachymyrmex</taxon>
    </lineage>
</organism>